<evidence type="ECO:0000256" key="2">
    <source>
        <dbReference type="ARBA" id="ARBA00022679"/>
    </source>
</evidence>
<keyword evidence="1" id="KW-0328">Glycosyltransferase</keyword>
<dbReference type="PANTHER" id="PTHR13778">
    <property type="entry name" value="GLYCOSYLTRANSFERASE 8 DOMAIN-CONTAINING PROTEIN"/>
    <property type="match status" value="1"/>
</dbReference>
<sequence>MSSTDRETAIFLTTDRGYLIPTLVAVSQIIADPEVRRRADVIVFLVDFMETESVEIAREFSSWAVTFRNFSSAAYALPHDATYNPTHVPQSALARLAVGREIPEKYRKVVYIDGDVQIVDSIVPLIEAEPVKGNILAACDHAYINWSEQGGYAQSIRDYLMALNIHNPKDYFNSGVLAASRDDWIEISDRALAYMRSNSHLCRFHDQSALNAVCVGKREPLSPRFNFVSWYGRLSWFDRVKPSIIHFTGGEKPWNARPGTLPGRFTGTYQALVDEFPFLERYWSKMNRKPARGGLEVGWLLPWRRLIRKQKVGRYLQTTNFTV</sequence>
<dbReference type="Proteomes" id="UP000031057">
    <property type="component" value="Unassembled WGS sequence"/>
</dbReference>
<accession>A0A0B1ZQK3</accession>
<keyword evidence="5" id="KW-1185">Reference proteome</keyword>
<keyword evidence="2" id="KW-0808">Transferase</keyword>
<evidence type="ECO:0008006" key="6">
    <source>
        <dbReference type="Google" id="ProtNLM"/>
    </source>
</evidence>
<dbReference type="RefSeq" id="WP_039277984.1">
    <property type="nucleotide sequence ID" value="NZ_JTDI01000001.1"/>
</dbReference>
<comment type="caution">
    <text evidence="4">The sequence shown here is derived from an EMBL/GenBank/DDBJ whole genome shotgun (WGS) entry which is preliminary data.</text>
</comment>
<name>A0A0B1ZQK3_9SPHN</name>
<evidence type="ECO:0000256" key="3">
    <source>
        <dbReference type="ARBA" id="ARBA00022723"/>
    </source>
</evidence>
<dbReference type="GO" id="GO:0046872">
    <property type="term" value="F:metal ion binding"/>
    <property type="evidence" value="ECO:0007669"/>
    <property type="project" value="UniProtKB-KW"/>
</dbReference>
<dbReference type="Pfam" id="PF01501">
    <property type="entry name" value="Glyco_transf_8"/>
    <property type="match status" value="1"/>
</dbReference>
<dbReference type="STRING" id="1348853.LK12_00195"/>
<evidence type="ECO:0000256" key="1">
    <source>
        <dbReference type="ARBA" id="ARBA00022676"/>
    </source>
</evidence>
<proteinExistence type="predicted"/>
<dbReference type="InterPro" id="IPR050748">
    <property type="entry name" value="Glycosyltrans_8_dom-fam"/>
</dbReference>
<keyword evidence="3" id="KW-0479">Metal-binding</keyword>
<dbReference type="AlphaFoldDB" id="A0A0B1ZQK3"/>
<dbReference type="InterPro" id="IPR002495">
    <property type="entry name" value="Glyco_trans_8"/>
</dbReference>
<dbReference type="EMBL" id="JTDI01000001">
    <property type="protein sequence ID" value="KHK92876.1"/>
    <property type="molecule type" value="Genomic_DNA"/>
</dbReference>
<dbReference type="PANTHER" id="PTHR13778:SF47">
    <property type="entry name" value="LIPOPOLYSACCHARIDE 1,3-GALACTOSYLTRANSFERASE"/>
    <property type="match status" value="1"/>
</dbReference>
<organism evidence="4 5">
    <name type="scientific">Novosphingobium malaysiense</name>
    <dbReference type="NCBI Taxonomy" id="1348853"/>
    <lineage>
        <taxon>Bacteria</taxon>
        <taxon>Pseudomonadati</taxon>
        <taxon>Pseudomonadota</taxon>
        <taxon>Alphaproteobacteria</taxon>
        <taxon>Sphingomonadales</taxon>
        <taxon>Sphingomonadaceae</taxon>
        <taxon>Novosphingobium</taxon>
    </lineage>
</organism>
<dbReference type="Gene3D" id="3.90.550.10">
    <property type="entry name" value="Spore Coat Polysaccharide Biosynthesis Protein SpsA, Chain A"/>
    <property type="match status" value="1"/>
</dbReference>
<reference evidence="4 5" key="1">
    <citation type="submission" date="2014-10" db="EMBL/GenBank/DDBJ databases">
        <title>Genome sequence of Novosphingobium malaysiense MUSC 273(T).</title>
        <authorList>
            <person name="Lee L.-H."/>
        </authorList>
    </citation>
    <scope>NUCLEOTIDE SEQUENCE [LARGE SCALE GENOMIC DNA]</scope>
    <source>
        <strain evidence="4 5">MUSC 273</strain>
    </source>
</reference>
<gene>
    <name evidence="4" type="ORF">LK12_00195</name>
</gene>
<dbReference type="OrthoDB" id="5672604at2"/>
<evidence type="ECO:0000313" key="4">
    <source>
        <dbReference type="EMBL" id="KHK92876.1"/>
    </source>
</evidence>
<dbReference type="InterPro" id="IPR029044">
    <property type="entry name" value="Nucleotide-diphossugar_trans"/>
</dbReference>
<protein>
    <recommendedName>
        <fullName evidence="6">Glycosyl transferase</fullName>
    </recommendedName>
</protein>
<dbReference type="SUPFAM" id="SSF53448">
    <property type="entry name" value="Nucleotide-diphospho-sugar transferases"/>
    <property type="match status" value="1"/>
</dbReference>
<evidence type="ECO:0000313" key="5">
    <source>
        <dbReference type="Proteomes" id="UP000031057"/>
    </source>
</evidence>
<dbReference type="GO" id="GO:0016757">
    <property type="term" value="F:glycosyltransferase activity"/>
    <property type="evidence" value="ECO:0007669"/>
    <property type="project" value="UniProtKB-KW"/>
</dbReference>